<gene>
    <name evidence="3" type="ORF">G4L39_01630</name>
</gene>
<dbReference type="Pfam" id="PF07940">
    <property type="entry name" value="Hepar_II_III_C"/>
    <property type="match status" value="1"/>
</dbReference>
<dbReference type="GO" id="GO:0016829">
    <property type="term" value="F:lyase activity"/>
    <property type="evidence" value="ECO:0007669"/>
    <property type="project" value="InterPro"/>
</dbReference>
<comment type="subcellular location">
    <subcellularLocation>
        <location evidence="1">Cell envelope</location>
    </subcellularLocation>
</comment>
<comment type="caution">
    <text evidence="3">The sequence shown here is derived from an EMBL/GenBank/DDBJ whole genome shotgun (WGS) entry which is preliminary data.</text>
</comment>
<name>A0A6M1RKH9_9BACT</name>
<keyword evidence="4" id="KW-1185">Reference proteome</keyword>
<evidence type="ECO:0000313" key="3">
    <source>
        <dbReference type="EMBL" id="NGO38099.1"/>
    </source>
</evidence>
<organism evidence="3 4">
    <name type="scientific">Limisphaera ngatamarikiensis</name>
    <dbReference type="NCBI Taxonomy" id="1324935"/>
    <lineage>
        <taxon>Bacteria</taxon>
        <taxon>Pseudomonadati</taxon>
        <taxon>Verrucomicrobiota</taxon>
        <taxon>Verrucomicrobiia</taxon>
        <taxon>Limisphaerales</taxon>
        <taxon>Limisphaeraceae</taxon>
        <taxon>Limisphaera</taxon>
    </lineage>
</organism>
<feature type="domain" description="Heparinase II/III-like C-terminal" evidence="2">
    <location>
        <begin position="442"/>
        <end position="603"/>
    </location>
</feature>
<dbReference type="Gene3D" id="2.70.98.70">
    <property type="match status" value="1"/>
</dbReference>
<evidence type="ECO:0000256" key="1">
    <source>
        <dbReference type="ARBA" id="ARBA00004196"/>
    </source>
</evidence>
<dbReference type="InterPro" id="IPR012480">
    <property type="entry name" value="Hepar_II_III_C"/>
</dbReference>
<dbReference type="SUPFAM" id="SSF48230">
    <property type="entry name" value="Chondroitin AC/alginate lyase"/>
    <property type="match status" value="1"/>
</dbReference>
<accession>A0A6M1RKH9</accession>
<sequence>MRLPRPSLPEPMLARNGVQEHGGWPAGVQWATPAAQLALVATRRPSPLIPRPRCLLALVLVLSLGPTLFAAAPPAARVDEIAAWLPARPTASGQPITNRAAWSALLNQPEWRALIRDAETDARAGLPEQPDDLYLDFSRTGNRERWQRVAFARRARVTTFALAEALEDRGRFLPPLEETIRALCAERTWVYPAHDAALRNFRGEVVEMDLGSTALSWDLAAALGLLGDRLSPELRSLIRANLQRRTLEPFRAMIEGRQPEAFWLRATHNWNAVCLAGTVGTALAMVESPRDRAWFVAVAEERIRSFLQGFTPDGYCSEGLGYWNYGFGHYVWLGEMLRRATDGRLDLLALPEAQMPARFPWRAEILNGIYPSISDCSPGTRPDARVVRILAERLQRTFPGGVRPTQPGPGRALAITLLDTFLPRPLPPIPSSTAAPDPDPLRTWFQDAGVLICRPGPGQPPFAACLKGGHNAEHHNHNDVGSFSLVVGSTMVICDPGAEVYTARTFSARRYESRVLSSYGHSVPVVDGQLQSTGAAARARVVSVSLSPEADRVVFDLRSAYRVNGLTKLEREFEFRRGARPTLTVTDRWEAARPIPFESALVTWSPWSAQTAGLQIGEGTAIVRAALDTSGKDYTLADEILEEDVRTPQKPRRIAIRLRDAAPRGEMRMTFEPAQP</sequence>
<protein>
    <recommendedName>
        <fullName evidence="2">Heparinase II/III-like C-terminal domain-containing protein</fullName>
    </recommendedName>
</protein>
<dbReference type="AlphaFoldDB" id="A0A6M1RKH9"/>
<dbReference type="GO" id="GO:0030313">
    <property type="term" value="C:cell envelope"/>
    <property type="evidence" value="ECO:0007669"/>
    <property type="project" value="UniProtKB-SubCell"/>
</dbReference>
<reference evidence="3 4" key="1">
    <citation type="submission" date="2020-02" db="EMBL/GenBank/DDBJ databases">
        <title>Draft genome sequence of Limisphaera ngatamarikiensis NGM72.4T, a thermophilic Verrucomicrobia grouped in subdivision 3.</title>
        <authorList>
            <person name="Carere C.R."/>
            <person name="Steen J."/>
            <person name="Hugenholtz P."/>
            <person name="Stott M.B."/>
        </authorList>
    </citation>
    <scope>NUCLEOTIDE SEQUENCE [LARGE SCALE GENOMIC DNA]</scope>
    <source>
        <strain evidence="3 4">NGM72.4</strain>
    </source>
</reference>
<proteinExistence type="predicted"/>
<dbReference type="Proteomes" id="UP000477311">
    <property type="component" value="Unassembled WGS sequence"/>
</dbReference>
<dbReference type="EMBL" id="JAAKYA010000010">
    <property type="protein sequence ID" value="NGO38099.1"/>
    <property type="molecule type" value="Genomic_DNA"/>
</dbReference>
<dbReference type="RefSeq" id="WP_165105408.1">
    <property type="nucleotide sequence ID" value="NZ_JAAKYA010000010.1"/>
</dbReference>
<dbReference type="Gene3D" id="1.50.10.100">
    <property type="entry name" value="Chondroitin AC/alginate lyase"/>
    <property type="match status" value="1"/>
</dbReference>
<evidence type="ECO:0000313" key="4">
    <source>
        <dbReference type="Proteomes" id="UP000477311"/>
    </source>
</evidence>
<dbReference type="InterPro" id="IPR008929">
    <property type="entry name" value="Chondroitin_lyas"/>
</dbReference>
<evidence type="ECO:0000259" key="2">
    <source>
        <dbReference type="Pfam" id="PF07940"/>
    </source>
</evidence>